<evidence type="ECO:0000256" key="4">
    <source>
        <dbReference type="ARBA" id="ARBA00023002"/>
    </source>
</evidence>
<feature type="domain" description="FAD dependent oxidoreductase" evidence="5">
    <location>
        <begin position="6"/>
        <end position="373"/>
    </location>
</feature>
<keyword evidence="7" id="KW-1185">Reference proteome</keyword>
<dbReference type="SUPFAM" id="SSF51905">
    <property type="entry name" value="FAD/NAD(P)-binding domain"/>
    <property type="match status" value="1"/>
</dbReference>
<dbReference type="InterPro" id="IPR045170">
    <property type="entry name" value="MTOX"/>
</dbReference>
<gene>
    <name evidence="6" type="ORF">Q9313_03860</name>
</gene>
<comment type="cofactor">
    <cofactor evidence="1">
        <name>FAD</name>
        <dbReference type="ChEBI" id="CHEBI:57692"/>
    </cofactor>
</comment>
<organism evidence="6 7">
    <name type="scientific">Shinella sumterensis</name>
    <dbReference type="NCBI Taxonomy" id="1967501"/>
    <lineage>
        <taxon>Bacteria</taxon>
        <taxon>Pseudomonadati</taxon>
        <taxon>Pseudomonadota</taxon>
        <taxon>Alphaproteobacteria</taxon>
        <taxon>Hyphomicrobiales</taxon>
        <taxon>Rhizobiaceae</taxon>
        <taxon>Shinella</taxon>
    </lineage>
</organism>
<evidence type="ECO:0000256" key="1">
    <source>
        <dbReference type="ARBA" id="ARBA00001974"/>
    </source>
</evidence>
<dbReference type="SUPFAM" id="SSF54373">
    <property type="entry name" value="FAD-linked reductases, C-terminal domain"/>
    <property type="match status" value="1"/>
</dbReference>
<keyword evidence="3" id="KW-0274">FAD</keyword>
<dbReference type="Proteomes" id="UP001234585">
    <property type="component" value="Chromosome"/>
</dbReference>
<evidence type="ECO:0000259" key="5">
    <source>
        <dbReference type="Pfam" id="PF01266"/>
    </source>
</evidence>
<dbReference type="Gene3D" id="3.30.9.10">
    <property type="entry name" value="D-Amino Acid Oxidase, subunit A, domain 2"/>
    <property type="match status" value="1"/>
</dbReference>
<protein>
    <submittedName>
        <fullName evidence="6">FAD-dependent oxidoreductase</fullName>
    </submittedName>
</protein>
<dbReference type="PANTHER" id="PTHR10961">
    <property type="entry name" value="PEROXISOMAL SARCOSINE OXIDASE"/>
    <property type="match status" value="1"/>
</dbReference>
<name>A0AA50H7M1_9HYPH</name>
<keyword evidence="4" id="KW-0560">Oxidoreductase</keyword>
<evidence type="ECO:0000313" key="6">
    <source>
        <dbReference type="EMBL" id="WLR98177.1"/>
    </source>
</evidence>
<dbReference type="GO" id="GO:0050660">
    <property type="term" value="F:flavin adenine dinucleotide binding"/>
    <property type="evidence" value="ECO:0007669"/>
    <property type="project" value="InterPro"/>
</dbReference>
<dbReference type="GO" id="GO:0008115">
    <property type="term" value="F:sarcosine oxidase activity"/>
    <property type="evidence" value="ECO:0007669"/>
    <property type="project" value="TreeGrafter"/>
</dbReference>
<dbReference type="AlphaFoldDB" id="A0AA50H7M1"/>
<dbReference type="PANTHER" id="PTHR10961:SF10">
    <property type="entry name" value="FAD DEPENDENT OXIDOREDUCTASE DOMAIN-CONTAINING PROTEIN"/>
    <property type="match status" value="1"/>
</dbReference>
<keyword evidence="2" id="KW-0285">Flavoprotein</keyword>
<evidence type="ECO:0000313" key="7">
    <source>
        <dbReference type="Proteomes" id="UP001234585"/>
    </source>
</evidence>
<proteinExistence type="predicted"/>
<dbReference type="Pfam" id="PF01266">
    <property type="entry name" value="DAO"/>
    <property type="match status" value="1"/>
</dbReference>
<reference evidence="6 7" key="1">
    <citation type="submission" date="2023-08" db="EMBL/GenBank/DDBJ databases">
        <title>Pathogen: clinical or host-associated sample.</title>
        <authorList>
            <person name="Hergert J."/>
            <person name="Casey R."/>
            <person name="Wagner J."/>
            <person name="Young E.L."/>
            <person name="Oakeson K.F."/>
        </authorList>
    </citation>
    <scope>NUCLEOTIDE SEQUENCE [LARGE SCALE GENOMIC DNA]</scope>
    <source>
        <strain evidence="6 7">1760953</strain>
    </source>
</reference>
<evidence type="ECO:0000256" key="2">
    <source>
        <dbReference type="ARBA" id="ARBA00022630"/>
    </source>
</evidence>
<sequence>MVRHFDFVVVGKGMMGAAAARHLARTGATVALVGRGEPADWQKHDGVFASHYDSGRITRTIDSDPDWALLARRSIARYRDIEAESGIGFYSEVGCLMTGASGGSFVRSVEDVARRYALEAPSLDRDALRGRFPWFALPETSVGVFEPTGAGHIDPRKLVAAQVACFEKTGGVCIEDDAVAVTDVGDRASVSLKSGGAVTGDRVLAAAGGFSRAPGLLPDRPDLVVRARTVVLAQLTPEQAQTYRDMPSWIDESGGPSEHFYFLPPITYPDGNSYLKIGGDPTDIEVEEQGAILDWFRGEGNREASQHLKALLMRFIPDLEPVRMVSAPCVTTFTAHGYPYAGFVGGERIALLTGGNGAAAKSSDEIGRIGADMLLRGRLDEPDYQTDFAVHFRS</sequence>
<dbReference type="Gene3D" id="3.50.50.60">
    <property type="entry name" value="FAD/NAD(P)-binding domain"/>
    <property type="match status" value="1"/>
</dbReference>
<evidence type="ECO:0000256" key="3">
    <source>
        <dbReference type="ARBA" id="ARBA00022827"/>
    </source>
</evidence>
<dbReference type="EMBL" id="CP132302">
    <property type="protein sequence ID" value="WLR98177.1"/>
    <property type="molecule type" value="Genomic_DNA"/>
</dbReference>
<dbReference type="InterPro" id="IPR006076">
    <property type="entry name" value="FAD-dep_OxRdtase"/>
</dbReference>
<dbReference type="InterPro" id="IPR036188">
    <property type="entry name" value="FAD/NAD-bd_sf"/>
</dbReference>
<accession>A0AA50H7M1</accession>
<dbReference type="RefSeq" id="WP_306037981.1">
    <property type="nucleotide sequence ID" value="NZ_CP132302.1"/>
</dbReference>